<dbReference type="PRINTS" id="PR00111">
    <property type="entry name" value="ABHYDROLASE"/>
</dbReference>
<dbReference type="GO" id="GO:0003824">
    <property type="term" value="F:catalytic activity"/>
    <property type="evidence" value="ECO:0007669"/>
    <property type="project" value="UniProtKB-ARBA"/>
</dbReference>
<reference evidence="2 3" key="1">
    <citation type="submission" date="2016-09" db="EMBL/GenBank/DDBJ databases">
        <title>Complete genome sequencing of Streptomyces lydicus 103 and metabolic pathways analysis of antibiotic biosynthesis.</title>
        <authorList>
            <person name="Jia N."/>
            <person name="Ding M.-Z."/>
            <person name="Gao F."/>
            <person name="Yuan Y.-J."/>
        </authorList>
    </citation>
    <scope>NUCLEOTIDE SEQUENCE [LARGE SCALE GENOMIC DNA]</scope>
    <source>
        <strain evidence="2 3">103</strain>
    </source>
</reference>
<dbReference type="InterPro" id="IPR050266">
    <property type="entry name" value="AB_hydrolase_sf"/>
</dbReference>
<dbReference type="KEGG" id="slc:SL103_20090"/>
<dbReference type="Proteomes" id="UP000094094">
    <property type="component" value="Chromosome"/>
</dbReference>
<dbReference type="SUPFAM" id="SSF53474">
    <property type="entry name" value="alpha/beta-Hydrolases"/>
    <property type="match status" value="1"/>
</dbReference>
<name>A0A1D7VNA5_9ACTN</name>
<proteinExistence type="predicted"/>
<feature type="domain" description="AB hydrolase-1" evidence="1">
    <location>
        <begin position="10"/>
        <end position="228"/>
    </location>
</feature>
<dbReference type="PANTHER" id="PTHR43798">
    <property type="entry name" value="MONOACYLGLYCEROL LIPASE"/>
    <property type="match status" value="1"/>
</dbReference>
<protein>
    <recommendedName>
        <fullName evidence="1">AB hydrolase-1 domain-containing protein</fullName>
    </recommendedName>
</protein>
<dbReference type="EMBL" id="CP017157">
    <property type="protein sequence ID" value="AOP48222.1"/>
    <property type="molecule type" value="Genomic_DNA"/>
</dbReference>
<gene>
    <name evidence="2" type="ORF">SL103_20090</name>
</gene>
<accession>A0A1D7VNA5</accession>
<dbReference type="GO" id="GO:0016020">
    <property type="term" value="C:membrane"/>
    <property type="evidence" value="ECO:0007669"/>
    <property type="project" value="TreeGrafter"/>
</dbReference>
<evidence type="ECO:0000313" key="3">
    <source>
        <dbReference type="Proteomes" id="UP000094094"/>
    </source>
</evidence>
<sequence length="259" mass="26829">MKANATGVPLVFVHGMRVSGAMWQPVIDTLGTRHPTAAPDLPGHGSRRGEPFTLPGAVAVVTDAIDALGGRALVVGLSLGGFVAVATAGSHPDRVLGLVAMGCTATPRGLLGAVYRGAARAGARYPQGAARLSAFGFRRALPEPQARAMVSGGLTCETMPDIVRAVSAMDPLAALAAYPGPVWLVNGERDHFRRDERRFLRACHDGRLIVRPGCGHISSLADTEAVARQVQDAAAVVSAARTGGTSVPTHRPATPEEAR</sequence>
<dbReference type="PANTHER" id="PTHR43798:SF33">
    <property type="entry name" value="HYDROLASE, PUTATIVE (AFU_ORTHOLOGUE AFUA_2G14860)-RELATED"/>
    <property type="match status" value="1"/>
</dbReference>
<keyword evidence="3" id="KW-1185">Reference proteome</keyword>
<dbReference type="OrthoDB" id="5495375at2"/>
<dbReference type="Pfam" id="PF12697">
    <property type="entry name" value="Abhydrolase_6"/>
    <property type="match status" value="1"/>
</dbReference>
<dbReference type="InterPro" id="IPR029058">
    <property type="entry name" value="AB_hydrolase_fold"/>
</dbReference>
<dbReference type="InterPro" id="IPR000073">
    <property type="entry name" value="AB_hydrolase_1"/>
</dbReference>
<dbReference type="RefSeq" id="WP_069570356.1">
    <property type="nucleotide sequence ID" value="NZ_CP017157.1"/>
</dbReference>
<dbReference type="AlphaFoldDB" id="A0A1D7VNA5"/>
<evidence type="ECO:0000259" key="1">
    <source>
        <dbReference type="Pfam" id="PF12697"/>
    </source>
</evidence>
<organism evidence="2 3">
    <name type="scientific">Streptomyces lydicus</name>
    <dbReference type="NCBI Taxonomy" id="47763"/>
    <lineage>
        <taxon>Bacteria</taxon>
        <taxon>Bacillati</taxon>
        <taxon>Actinomycetota</taxon>
        <taxon>Actinomycetes</taxon>
        <taxon>Kitasatosporales</taxon>
        <taxon>Streptomycetaceae</taxon>
        <taxon>Streptomyces</taxon>
    </lineage>
</organism>
<dbReference type="Gene3D" id="3.40.50.1820">
    <property type="entry name" value="alpha/beta hydrolase"/>
    <property type="match status" value="1"/>
</dbReference>
<evidence type="ECO:0000313" key="2">
    <source>
        <dbReference type="EMBL" id="AOP48222.1"/>
    </source>
</evidence>